<dbReference type="Proteomes" id="UP000178432">
    <property type="component" value="Unassembled WGS sequence"/>
</dbReference>
<gene>
    <name evidence="1" type="ORF">A2663_02840</name>
</gene>
<dbReference type="AlphaFoldDB" id="A0A1G1Y0B9"/>
<sequence length="85" mass="10162">MKILLIVLIVLLVHFIGCWVISMIETWLICTREIYLPSMRIVILRTFLWELGALIAIVEKIGARFLGWKFEDWEKREHSLFQFDP</sequence>
<accession>A0A1G1Y0B9</accession>
<name>A0A1G1Y0B9_9BACT</name>
<protein>
    <submittedName>
        <fullName evidence="1">Uncharacterized protein</fullName>
    </submittedName>
</protein>
<comment type="caution">
    <text evidence="1">The sequence shown here is derived from an EMBL/GenBank/DDBJ whole genome shotgun (WGS) entry which is preliminary data.</text>
</comment>
<reference evidence="1 2" key="1">
    <citation type="journal article" date="2016" name="Nat. Commun.">
        <title>Thousands of microbial genomes shed light on interconnected biogeochemical processes in an aquifer system.</title>
        <authorList>
            <person name="Anantharaman K."/>
            <person name="Brown C.T."/>
            <person name="Hug L.A."/>
            <person name="Sharon I."/>
            <person name="Castelle C.J."/>
            <person name="Probst A.J."/>
            <person name="Thomas B.C."/>
            <person name="Singh A."/>
            <person name="Wilkins M.J."/>
            <person name="Karaoz U."/>
            <person name="Brodie E.L."/>
            <person name="Williams K.H."/>
            <person name="Hubbard S.S."/>
            <person name="Banfield J.F."/>
        </authorList>
    </citation>
    <scope>NUCLEOTIDE SEQUENCE [LARGE SCALE GENOMIC DNA]</scope>
</reference>
<proteinExistence type="predicted"/>
<dbReference type="EMBL" id="MHIF01000073">
    <property type="protein sequence ID" value="OGY45738.1"/>
    <property type="molecule type" value="Genomic_DNA"/>
</dbReference>
<evidence type="ECO:0000313" key="2">
    <source>
        <dbReference type="Proteomes" id="UP000178432"/>
    </source>
</evidence>
<evidence type="ECO:0000313" key="1">
    <source>
        <dbReference type="EMBL" id="OGY45738.1"/>
    </source>
</evidence>
<organism evidence="1 2">
    <name type="scientific">Candidatus Buchananbacteria bacterium RIFCSPHIGHO2_01_FULL_46_12</name>
    <dbReference type="NCBI Taxonomy" id="1797536"/>
    <lineage>
        <taxon>Bacteria</taxon>
        <taxon>Candidatus Buchananiibacteriota</taxon>
    </lineage>
</organism>